<evidence type="ECO:0000259" key="6">
    <source>
        <dbReference type="PROSITE" id="PS50931"/>
    </source>
</evidence>
<evidence type="ECO:0000256" key="1">
    <source>
        <dbReference type="ARBA" id="ARBA00009437"/>
    </source>
</evidence>
<evidence type="ECO:0000256" key="2">
    <source>
        <dbReference type="ARBA" id="ARBA00023015"/>
    </source>
</evidence>
<dbReference type="Pfam" id="PF00126">
    <property type="entry name" value="HTH_1"/>
    <property type="match status" value="1"/>
</dbReference>
<dbReference type="PANTHER" id="PTHR30537">
    <property type="entry name" value="HTH-TYPE TRANSCRIPTIONAL REGULATOR"/>
    <property type="match status" value="1"/>
</dbReference>
<keyword evidence="3" id="KW-0238">DNA-binding</keyword>
<dbReference type="SUPFAM" id="SSF53850">
    <property type="entry name" value="Periplasmic binding protein-like II"/>
    <property type="match status" value="1"/>
</dbReference>
<dbReference type="InterPro" id="IPR036388">
    <property type="entry name" value="WH-like_DNA-bd_sf"/>
</dbReference>
<feature type="region of interest" description="Disordered" evidence="5">
    <location>
        <begin position="303"/>
        <end position="325"/>
    </location>
</feature>
<keyword evidence="4" id="KW-0804">Transcription</keyword>
<evidence type="ECO:0000313" key="8">
    <source>
        <dbReference type="Proteomes" id="UP001629246"/>
    </source>
</evidence>
<dbReference type="EMBL" id="JAQQFM010000002">
    <property type="protein sequence ID" value="MFL9923242.1"/>
    <property type="molecule type" value="Genomic_DNA"/>
</dbReference>
<evidence type="ECO:0000256" key="4">
    <source>
        <dbReference type="ARBA" id="ARBA00023163"/>
    </source>
</evidence>
<comment type="caution">
    <text evidence="7">The sequence shown here is derived from an EMBL/GenBank/DDBJ whole genome shotgun (WGS) entry which is preliminary data.</text>
</comment>
<keyword evidence="8" id="KW-1185">Reference proteome</keyword>
<feature type="domain" description="HTH lysR-type" evidence="6">
    <location>
        <begin position="1"/>
        <end position="59"/>
    </location>
</feature>
<comment type="similarity">
    <text evidence="1">Belongs to the LysR transcriptional regulatory family.</text>
</comment>
<dbReference type="InterPro" id="IPR000847">
    <property type="entry name" value="LysR_HTH_N"/>
</dbReference>
<evidence type="ECO:0000256" key="3">
    <source>
        <dbReference type="ARBA" id="ARBA00023125"/>
    </source>
</evidence>
<dbReference type="Gene3D" id="3.40.190.290">
    <property type="match status" value="1"/>
</dbReference>
<dbReference type="InterPro" id="IPR005119">
    <property type="entry name" value="LysR_subst-bd"/>
</dbReference>
<dbReference type="PANTHER" id="PTHR30537:SF72">
    <property type="entry name" value="LYSR FAMILY TRANSCRIPTIONAL REGULATOR"/>
    <property type="match status" value="1"/>
</dbReference>
<accession>A0ABW9A4C9</accession>
<sequence>MENLSGILSFVHTAEALSFVGASRRLGLTASAVGKNVAGLEQQLGVRLLNRSTRRVSLTDDGEIFYERCRRILDDLREAEELMSRAHAAPRGKLLISLPIIGYRFLLPCLSAFTERYPEVELDLDFNDRIVDVIADGYDAVIRSGKLPDSELTGKLLGPFRFVLAASPAYLQRRGIPLQPADLAQHACLRFRFPGTRKFQQWIFKDLPEDFFVRLPVALTCNNMEALRGAAINGLGLAYMPDFLVHEDLRSGALHSVLAGHLDAEGQFSVLWPSKKHMSPKLRAFIEFISAHLFSGYLPASEGAPPRSAAVPASGKKAARVRQKR</sequence>
<keyword evidence="2" id="KW-0805">Transcription regulation</keyword>
<organism evidence="7 8">
    <name type="scientific">Herbaspirillum lusitanum</name>
    <dbReference type="NCBI Taxonomy" id="213312"/>
    <lineage>
        <taxon>Bacteria</taxon>
        <taxon>Pseudomonadati</taxon>
        <taxon>Pseudomonadota</taxon>
        <taxon>Betaproteobacteria</taxon>
        <taxon>Burkholderiales</taxon>
        <taxon>Oxalobacteraceae</taxon>
        <taxon>Herbaspirillum</taxon>
    </lineage>
</organism>
<evidence type="ECO:0000256" key="5">
    <source>
        <dbReference type="SAM" id="MobiDB-lite"/>
    </source>
</evidence>
<proteinExistence type="inferred from homology"/>
<name>A0ABW9A4C9_9BURK</name>
<dbReference type="SUPFAM" id="SSF46785">
    <property type="entry name" value="Winged helix' DNA-binding domain"/>
    <property type="match status" value="1"/>
</dbReference>
<reference evidence="7 8" key="1">
    <citation type="journal article" date="2024" name="Chem. Sci.">
        <title>Discovery of megapolipeptins by genome mining of a Burkholderiales bacteria collection.</title>
        <authorList>
            <person name="Paulo B.S."/>
            <person name="Recchia M.J.J."/>
            <person name="Lee S."/>
            <person name="Fergusson C.H."/>
            <person name="Romanowski S.B."/>
            <person name="Hernandez A."/>
            <person name="Krull N."/>
            <person name="Liu D.Y."/>
            <person name="Cavanagh H."/>
            <person name="Bos A."/>
            <person name="Gray C.A."/>
            <person name="Murphy B.T."/>
            <person name="Linington R.G."/>
            <person name="Eustaquio A.S."/>
        </authorList>
    </citation>
    <scope>NUCLEOTIDE SEQUENCE [LARGE SCALE GENOMIC DNA]</scope>
    <source>
        <strain evidence="7 8">RL21-008-BIB-A</strain>
    </source>
</reference>
<dbReference type="Proteomes" id="UP001629246">
    <property type="component" value="Unassembled WGS sequence"/>
</dbReference>
<evidence type="ECO:0000313" key="7">
    <source>
        <dbReference type="EMBL" id="MFL9923242.1"/>
    </source>
</evidence>
<protein>
    <submittedName>
        <fullName evidence="7">LysR family transcriptional regulator</fullName>
    </submittedName>
</protein>
<gene>
    <name evidence="7" type="ORF">PQR62_03120</name>
</gene>
<dbReference type="InterPro" id="IPR058163">
    <property type="entry name" value="LysR-type_TF_proteobact-type"/>
</dbReference>
<dbReference type="CDD" id="cd08476">
    <property type="entry name" value="PBP2_CrgA_like_7"/>
    <property type="match status" value="1"/>
</dbReference>
<dbReference type="Pfam" id="PF03466">
    <property type="entry name" value="LysR_substrate"/>
    <property type="match status" value="1"/>
</dbReference>
<dbReference type="Gene3D" id="1.10.10.10">
    <property type="entry name" value="Winged helix-like DNA-binding domain superfamily/Winged helix DNA-binding domain"/>
    <property type="match status" value="1"/>
</dbReference>
<dbReference type="PROSITE" id="PS50931">
    <property type="entry name" value="HTH_LYSR"/>
    <property type="match status" value="1"/>
</dbReference>
<dbReference type="RefSeq" id="WP_408154719.1">
    <property type="nucleotide sequence ID" value="NZ_JAQQFM010000002.1"/>
</dbReference>
<dbReference type="InterPro" id="IPR036390">
    <property type="entry name" value="WH_DNA-bd_sf"/>
</dbReference>